<keyword evidence="9" id="KW-1185">Reference proteome</keyword>
<dbReference type="Pfam" id="PF00691">
    <property type="entry name" value="OmpA"/>
    <property type="match status" value="1"/>
</dbReference>
<dbReference type="PANTHER" id="PTHR30329">
    <property type="entry name" value="STATOR ELEMENT OF FLAGELLAR MOTOR COMPLEX"/>
    <property type="match status" value="1"/>
</dbReference>
<dbReference type="EMBL" id="AQQW01000006">
    <property type="protein sequence ID" value="ETW12648.1"/>
    <property type="molecule type" value="Genomic_DNA"/>
</dbReference>
<dbReference type="PANTHER" id="PTHR30329:SF21">
    <property type="entry name" value="LIPOPROTEIN YIAD-RELATED"/>
    <property type="match status" value="1"/>
</dbReference>
<evidence type="ECO:0000313" key="8">
    <source>
        <dbReference type="EMBL" id="ETW12648.1"/>
    </source>
</evidence>
<dbReference type="PROSITE" id="PS51123">
    <property type="entry name" value="OMPA_2"/>
    <property type="match status" value="1"/>
</dbReference>
<dbReference type="AlphaFoldDB" id="W4HJQ1"/>
<dbReference type="InterPro" id="IPR050330">
    <property type="entry name" value="Bact_OuterMem_StrucFunc"/>
</dbReference>
<evidence type="ECO:0000256" key="1">
    <source>
        <dbReference type="ARBA" id="ARBA00004442"/>
    </source>
</evidence>
<dbReference type="RefSeq" id="WP_043844655.1">
    <property type="nucleotide sequence ID" value="NZ_AQQW01000006.1"/>
</dbReference>
<evidence type="ECO:0000256" key="4">
    <source>
        <dbReference type="PROSITE-ProRule" id="PRU00473"/>
    </source>
</evidence>
<feature type="chain" id="PRO_5004841931" evidence="6">
    <location>
        <begin position="23"/>
        <end position="306"/>
    </location>
</feature>
<reference evidence="8 9" key="1">
    <citation type="journal article" date="2014" name="Antonie Van Leeuwenhoek">
        <title>Roseivivax atlanticus sp. nov., isolated from surface seawater of the Atlantic Ocean.</title>
        <authorList>
            <person name="Li G."/>
            <person name="Lai Q."/>
            <person name="Liu X."/>
            <person name="Sun F."/>
            <person name="Shao Z."/>
        </authorList>
    </citation>
    <scope>NUCLEOTIDE SEQUENCE [LARGE SCALE GENOMIC DNA]</scope>
    <source>
        <strain evidence="8 9">22II-s10s</strain>
    </source>
</reference>
<dbReference type="InterPro" id="IPR006664">
    <property type="entry name" value="OMP_bac"/>
</dbReference>
<keyword evidence="3" id="KW-0998">Cell outer membrane</keyword>
<feature type="signal peptide" evidence="6">
    <location>
        <begin position="1"/>
        <end position="22"/>
    </location>
</feature>
<organism evidence="8 9">
    <name type="scientific">Roseivivax marinus</name>
    <dbReference type="NCBI Taxonomy" id="1379903"/>
    <lineage>
        <taxon>Bacteria</taxon>
        <taxon>Pseudomonadati</taxon>
        <taxon>Pseudomonadota</taxon>
        <taxon>Alphaproteobacteria</taxon>
        <taxon>Rhodobacterales</taxon>
        <taxon>Roseobacteraceae</taxon>
        <taxon>Roseivivax</taxon>
    </lineage>
</organism>
<dbReference type="InterPro" id="IPR006665">
    <property type="entry name" value="OmpA-like"/>
</dbReference>
<dbReference type="eggNOG" id="COG2885">
    <property type="taxonomic scope" value="Bacteria"/>
</dbReference>
<dbReference type="SUPFAM" id="SSF103088">
    <property type="entry name" value="OmpA-like"/>
    <property type="match status" value="1"/>
</dbReference>
<comment type="caution">
    <text evidence="8">The sequence shown here is derived from an EMBL/GenBank/DDBJ whole genome shotgun (WGS) entry which is preliminary data.</text>
</comment>
<name>W4HJQ1_9RHOB</name>
<dbReference type="PATRIC" id="fig|1317118.6.peg.2379"/>
<gene>
    <name evidence="8" type="ORF">ATO8_11539</name>
</gene>
<feature type="region of interest" description="Disordered" evidence="5">
    <location>
        <begin position="287"/>
        <end position="306"/>
    </location>
</feature>
<dbReference type="STRING" id="1379903.ATO8_11539"/>
<evidence type="ECO:0000259" key="7">
    <source>
        <dbReference type="PROSITE" id="PS51123"/>
    </source>
</evidence>
<evidence type="ECO:0000256" key="5">
    <source>
        <dbReference type="SAM" id="MobiDB-lite"/>
    </source>
</evidence>
<evidence type="ECO:0000256" key="3">
    <source>
        <dbReference type="ARBA" id="ARBA00023237"/>
    </source>
</evidence>
<sequence length="306" mass="32548">MTPNVLITTVLSFVMLAGAAHAQDIEGASDHPVIGRYDGSIITHFEQAEYDAQTIFTSIDPEDYETLEGAVTRIVYTMPEGASALQVARSFEQTLTADGFEILVSCRNRDCGRALFGKDLRGTTWLPFHAVGSFSSGDTAFLTAVKDADGASIHAQIAVADAIRRLINVNVVESAAFENKVLDAAAMAESISETGRVALDNIYFDTNEATLTPESDAALAEMAKLLSDNPDVDVYIVGHTDTVGGYDFNLDLSRRRAQAVVDALVGSHGVSADRVVPAGVGPLAPVASNATGDGQARNRRVELVER</sequence>
<dbReference type="CDD" id="cd07185">
    <property type="entry name" value="OmpA_C-like"/>
    <property type="match status" value="1"/>
</dbReference>
<proteinExistence type="predicted"/>
<evidence type="ECO:0000256" key="2">
    <source>
        <dbReference type="ARBA" id="ARBA00023136"/>
    </source>
</evidence>
<comment type="subcellular location">
    <subcellularLocation>
        <location evidence="1">Cell outer membrane</location>
    </subcellularLocation>
</comment>
<protein>
    <submittedName>
        <fullName evidence="8">Peptidoglycan-associated (Lipo)protein</fullName>
    </submittedName>
</protein>
<evidence type="ECO:0000256" key="6">
    <source>
        <dbReference type="SAM" id="SignalP"/>
    </source>
</evidence>
<feature type="domain" description="OmpA-like" evidence="7">
    <location>
        <begin position="191"/>
        <end position="306"/>
    </location>
</feature>
<keyword evidence="2 4" id="KW-0472">Membrane</keyword>
<dbReference type="InterPro" id="IPR036737">
    <property type="entry name" value="OmpA-like_sf"/>
</dbReference>
<keyword evidence="6" id="KW-0732">Signal</keyword>
<dbReference type="PRINTS" id="PR01021">
    <property type="entry name" value="OMPADOMAIN"/>
</dbReference>
<accession>W4HJQ1</accession>
<dbReference type="Gene3D" id="3.30.1330.60">
    <property type="entry name" value="OmpA-like domain"/>
    <property type="match status" value="1"/>
</dbReference>
<dbReference type="GO" id="GO:0009279">
    <property type="term" value="C:cell outer membrane"/>
    <property type="evidence" value="ECO:0007669"/>
    <property type="project" value="UniProtKB-SubCell"/>
</dbReference>
<evidence type="ECO:0000313" key="9">
    <source>
        <dbReference type="Proteomes" id="UP000019063"/>
    </source>
</evidence>
<dbReference type="Proteomes" id="UP000019063">
    <property type="component" value="Unassembled WGS sequence"/>
</dbReference>